<organism evidence="1 2">
    <name type="scientific">Ferroacidibacillus organovorans</name>
    <dbReference type="NCBI Taxonomy" id="1765683"/>
    <lineage>
        <taxon>Bacteria</taxon>
        <taxon>Bacillati</taxon>
        <taxon>Bacillota</taxon>
        <taxon>Bacilli</taxon>
        <taxon>Bacillales</taxon>
        <taxon>Alicyclobacillaceae</taxon>
        <taxon>Ferroacidibacillus</taxon>
    </lineage>
</organism>
<evidence type="ECO:0000313" key="2">
    <source>
        <dbReference type="Proteomes" id="UP000053557"/>
    </source>
</evidence>
<dbReference type="EMBL" id="LPVJ01000027">
    <property type="protein sequence ID" value="KUO96114.1"/>
    <property type="molecule type" value="Genomic_DNA"/>
</dbReference>
<dbReference type="Proteomes" id="UP000053557">
    <property type="component" value="Unassembled WGS sequence"/>
</dbReference>
<protein>
    <submittedName>
        <fullName evidence="1">Uncharacterized protein</fullName>
    </submittedName>
</protein>
<reference evidence="1 2" key="1">
    <citation type="submission" date="2015-12" db="EMBL/GenBank/DDBJ databases">
        <title>Draft genome sequence of Acidibacillus ferrooxidans ITV001, isolated from a chalcopyrite acid mine drainage site in Brazil.</title>
        <authorList>
            <person name="Dall'Agnol H."/>
            <person name="Nancucheo I."/>
            <person name="Johnson B."/>
            <person name="Oliveira R."/>
            <person name="Leite L."/>
            <person name="Pylro V."/>
            <person name="Nunes G.L."/>
            <person name="Tzotzos G."/>
            <person name="Fernandes G.R."/>
            <person name="Dutra J."/>
            <person name="Orellana S.C."/>
            <person name="Oliveira G."/>
        </authorList>
    </citation>
    <scope>NUCLEOTIDE SEQUENCE [LARGE SCALE GENOMIC DNA]</scope>
    <source>
        <strain evidence="2">ITV01</strain>
    </source>
</reference>
<dbReference type="RefSeq" id="WP_067714835.1">
    <property type="nucleotide sequence ID" value="NZ_LPVJ01000027.1"/>
</dbReference>
<sequence length="92" mass="10577">MCQIAKQLLAEKLIDDFYEEYARDGEKVLSTQQDLADRLKACLSTDQHEWLYRWEAECVETCGHELRQFADFVAGILMATHPHSEDDAGRDG</sequence>
<comment type="caution">
    <text evidence="1">The sequence shown here is derived from an EMBL/GenBank/DDBJ whole genome shotgun (WGS) entry which is preliminary data.</text>
</comment>
<gene>
    <name evidence="1" type="ORF">ATW55_14370</name>
</gene>
<name>A0A101XRB4_9BACL</name>
<evidence type="ECO:0000313" key="1">
    <source>
        <dbReference type="EMBL" id="KUO96114.1"/>
    </source>
</evidence>
<accession>A0A101XRB4</accession>
<proteinExistence type="predicted"/>
<keyword evidence="2" id="KW-1185">Reference proteome</keyword>
<dbReference type="AlphaFoldDB" id="A0A101XRB4"/>
<dbReference type="OrthoDB" id="2989281at2"/>